<evidence type="ECO:0000256" key="5">
    <source>
        <dbReference type="ARBA" id="ARBA00023242"/>
    </source>
</evidence>
<dbReference type="GO" id="GO:0045893">
    <property type="term" value="P:positive regulation of DNA-templated transcription"/>
    <property type="evidence" value="ECO:0007669"/>
    <property type="project" value="TreeGrafter"/>
</dbReference>
<feature type="compositionally biased region" description="Basic and acidic residues" evidence="6">
    <location>
        <begin position="99"/>
        <end position="108"/>
    </location>
</feature>
<protein>
    <recommendedName>
        <fullName evidence="7">BZIP domain-containing protein</fullName>
    </recommendedName>
</protein>
<keyword evidence="3" id="KW-0238">DNA-binding</keyword>
<comment type="subcellular location">
    <subcellularLocation>
        <location evidence="1">Nucleus</location>
    </subcellularLocation>
</comment>
<dbReference type="FunFam" id="1.20.5.170:FF:000020">
    <property type="entry name" value="BZIP transcription factor"/>
    <property type="match status" value="1"/>
</dbReference>
<dbReference type="AlphaFoldDB" id="A0A8X8YZW8"/>
<organism evidence="8">
    <name type="scientific">Salvia splendens</name>
    <name type="common">Scarlet sage</name>
    <dbReference type="NCBI Taxonomy" id="180675"/>
    <lineage>
        <taxon>Eukaryota</taxon>
        <taxon>Viridiplantae</taxon>
        <taxon>Streptophyta</taxon>
        <taxon>Embryophyta</taxon>
        <taxon>Tracheophyta</taxon>
        <taxon>Spermatophyta</taxon>
        <taxon>Magnoliopsida</taxon>
        <taxon>eudicotyledons</taxon>
        <taxon>Gunneridae</taxon>
        <taxon>Pentapetalae</taxon>
        <taxon>asterids</taxon>
        <taxon>lamiids</taxon>
        <taxon>Lamiales</taxon>
        <taxon>Lamiaceae</taxon>
        <taxon>Nepetoideae</taxon>
        <taxon>Mentheae</taxon>
        <taxon>Salviinae</taxon>
        <taxon>Salvia</taxon>
        <taxon>Salvia subgen. Calosphace</taxon>
        <taxon>core Calosphace</taxon>
    </lineage>
</organism>
<keyword evidence="2" id="KW-0805">Transcription regulation</keyword>
<feature type="region of interest" description="Disordered" evidence="6">
    <location>
        <begin position="99"/>
        <end position="118"/>
    </location>
</feature>
<dbReference type="InterPro" id="IPR046347">
    <property type="entry name" value="bZIP_sf"/>
</dbReference>
<gene>
    <name evidence="8" type="ORF">SASPL_151975</name>
</gene>
<dbReference type="EMBL" id="PNBA02000021">
    <property type="protein sequence ID" value="KAG6386801.1"/>
    <property type="molecule type" value="Genomic_DNA"/>
</dbReference>
<comment type="caution">
    <text evidence="8">The sequence shown here is derived from an EMBL/GenBank/DDBJ whole genome shotgun (WGS) entry which is preliminary data.</text>
</comment>
<evidence type="ECO:0000313" key="8">
    <source>
        <dbReference type="EMBL" id="KAG6386801.1"/>
    </source>
</evidence>
<dbReference type="CDD" id="cd14702">
    <property type="entry name" value="bZIP_plant_GBF1"/>
    <property type="match status" value="1"/>
</dbReference>
<reference evidence="8" key="2">
    <citation type="submission" date="2020-08" db="EMBL/GenBank/DDBJ databases">
        <title>Plant Genome Project.</title>
        <authorList>
            <person name="Zhang R.-G."/>
        </authorList>
    </citation>
    <scope>NUCLEOTIDE SEQUENCE</scope>
    <source>
        <strain evidence="8">Huo1</strain>
        <tissue evidence="8">Leaf</tissue>
    </source>
</reference>
<dbReference type="Proteomes" id="UP000298416">
    <property type="component" value="Unassembled WGS sequence"/>
</dbReference>
<keyword evidence="4" id="KW-0804">Transcription</keyword>
<dbReference type="PANTHER" id="PTHR45764:SF21">
    <property type="entry name" value="OS03G0770000 PROTEIN"/>
    <property type="match status" value="1"/>
</dbReference>
<feature type="domain" description="BZIP" evidence="7">
    <location>
        <begin position="93"/>
        <end position="135"/>
    </location>
</feature>
<dbReference type="InterPro" id="IPR004827">
    <property type="entry name" value="bZIP"/>
</dbReference>
<evidence type="ECO:0000259" key="7">
    <source>
        <dbReference type="PROSITE" id="PS50217"/>
    </source>
</evidence>
<dbReference type="GO" id="GO:0003700">
    <property type="term" value="F:DNA-binding transcription factor activity"/>
    <property type="evidence" value="ECO:0007669"/>
    <property type="project" value="InterPro"/>
</dbReference>
<dbReference type="SUPFAM" id="SSF57959">
    <property type="entry name" value="Leucine zipper domain"/>
    <property type="match status" value="1"/>
</dbReference>
<dbReference type="GO" id="GO:0046982">
    <property type="term" value="F:protein heterodimerization activity"/>
    <property type="evidence" value="ECO:0007669"/>
    <property type="project" value="UniProtKB-ARBA"/>
</dbReference>
<accession>A0A8X8YZW8</accession>
<name>A0A8X8YZW8_SALSN</name>
<evidence type="ECO:0000256" key="4">
    <source>
        <dbReference type="ARBA" id="ARBA00023163"/>
    </source>
</evidence>
<reference evidence="8" key="1">
    <citation type="submission" date="2018-01" db="EMBL/GenBank/DDBJ databases">
        <authorList>
            <person name="Mao J.F."/>
        </authorList>
    </citation>
    <scope>NUCLEOTIDE SEQUENCE</scope>
    <source>
        <strain evidence="8">Huo1</strain>
        <tissue evidence="8">Leaf</tissue>
    </source>
</reference>
<evidence type="ECO:0000256" key="6">
    <source>
        <dbReference type="SAM" id="MobiDB-lite"/>
    </source>
</evidence>
<evidence type="ECO:0000256" key="3">
    <source>
        <dbReference type="ARBA" id="ARBA00023125"/>
    </source>
</evidence>
<dbReference type="SMART" id="SM00338">
    <property type="entry name" value="BRLZ"/>
    <property type="match status" value="1"/>
</dbReference>
<dbReference type="PROSITE" id="PS00036">
    <property type="entry name" value="BZIP_BASIC"/>
    <property type="match status" value="1"/>
</dbReference>
<dbReference type="PANTHER" id="PTHR45764">
    <property type="entry name" value="BZIP TRANSCRIPTION FACTOR 44"/>
    <property type="match status" value="1"/>
</dbReference>
<dbReference type="GO" id="GO:0005634">
    <property type="term" value="C:nucleus"/>
    <property type="evidence" value="ECO:0007669"/>
    <property type="project" value="UniProtKB-SubCell"/>
</dbReference>
<keyword evidence="9" id="KW-1185">Reference proteome</keyword>
<keyword evidence="5" id="KW-0539">Nucleus</keyword>
<dbReference type="Gene3D" id="1.20.5.170">
    <property type="match status" value="1"/>
</dbReference>
<sequence length="179" mass="20591">MTKLPLAWAIHAMLHHCLNTTTLSSLSPLSPSFSLRPHLRHAILSRKPPASPTQPGYPPWEALEPAVVLNPQEPVYSNSGSHDTVPASDAVVDERVRRRRLSNRESARRSRMRKQKHLENLRNELNRLRLMNRVMLAVHQDQVVRGENEWLCSEATILRRRLCDITDTIRFTAYTYGSR</sequence>
<evidence type="ECO:0000256" key="2">
    <source>
        <dbReference type="ARBA" id="ARBA00023015"/>
    </source>
</evidence>
<proteinExistence type="predicted"/>
<dbReference type="GO" id="GO:0000976">
    <property type="term" value="F:transcription cis-regulatory region binding"/>
    <property type="evidence" value="ECO:0007669"/>
    <property type="project" value="TreeGrafter"/>
</dbReference>
<evidence type="ECO:0000313" key="9">
    <source>
        <dbReference type="Proteomes" id="UP000298416"/>
    </source>
</evidence>
<dbReference type="Pfam" id="PF07716">
    <property type="entry name" value="bZIP_2"/>
    <property type="match status" value="1"/>
</dbReference>
<dbReference type="InterPro" id="IPR045314">
    <property type="entry name" value="bZIP_plant_GBF1"/>
</dbReference>
<evidence type="ECO:0000256" key="1">
    <source>
        <dbReference type="ARBA" id="ARBA00004123"/>
    </source>
</evidence>
<dbReference type="PROSITE" id="PS50217">
    <property type="entry name" value="BZIP"/>
    <property type="match status" value="1"/>
</dbReference>